<dbReference type="OrthoDB" id="9607at2"/>
<dbReference type="InterPro" id="IPR005828">
    <property type="entry name" value="MFS_sugar_transport-like"/>
</dbReference>
<organism evidence="9 10">
    <name type="scientific">Christensenella hongkongensis</name>
    <dbReference type="NCBI Taxonomy" id="270498"/>
    <lineage>
        <taxon>Bacteria</taxon>
        <taxon>Bacillati</taxon>
        <taxon>Bacillota</taxon>
        <taxon>Clostridia</taxon>
        <taxon>Christensenellales</taxon>
        <taxon>Christensenellaceae</taxon>
        <taxon>Christensenella</taxon>
    </lineage>
</organism>
<evidence type="ECO:0000256" key="3">
    <source>
        <dbReference type="ARBA" id="ARBA00022475"/>
    </source>
</evidence>
<dbReference type="CDD" id="cd17490">
    <property type="entry name" value="MFS_YxlH_like"/>
    <property type="match status" value="1"/>
</dbReference>
<feature type="transmembrane region" description="Helical" evidence="7">
    <location>
        <begin position="5"/>
        <end position="23"/>
    </location>
</feature>
<evidence type="ECO:0000256" key="2">
    <source>
        <dbReference type="ARBA" id="ARBA00022448"/>
    </source>
</evidence>
<dbReference type="AlphaFoldDB" id="A0A0M2NIN6"/>
<dbReference type="Pfam" id="PF00083">
    <property type="entry name" value="Sugar_tr"/>
    <property type="match status" value="1"/>
</dbReference>
<dbReference type="InterPro" id="IPR020846">
    <property type="entry name" value="MFS_dom"/>
</dbReference>
<keyword evidence="5 7" id="KW-1133">Transmembrane helix</keyword>
<evidence type="ECO:0000256" key="5">
    <source>
        <dbReference type="ARBA" id="ARBA00022989"/>
    </source>
</evidence>
<dbReference type="PRINTS" id="PR01035">
    <property type="entry name" value="TCRTETA"/>
</dbReference>
<evidence type="ECO:0000256" key="4">
    <source>
        <dbReference type="ARBA" id="ARBA00022692"/>
    </source>
</evidence>
<dbReference type="InterPro" id="IPR011701">
    <property type="entry name" value="MFS"/>
</dbReference>
<dbReference type="Pfam" id="PF07690">
    <property type="entry name" value="MFS_1"/>
    <property type="match status" value="1"/>
</dbReference>
<feature type="transmembrane region" description="Helical" evidence="7">
    <location>
        <begin position="329"/>
        <end position="347"/>
    </location>
</feature>
<feature type="transmembrane region" description="Helical" evidence="7">
    <location>
        <begin position="293"/>
        <end position="317"/>
    </location>
</feature>
<evidence type="ECO:0000256" key="1">
    <source>
        <dbReference type="ARBA" id="ARBA00004651"/>
    </source>
</evidence>
<feature type="transmembrane region" description="Helical" evidence="7">
    <location>
        <begin position="160"/>
        <end position="177"/>
    </location>
</feature>
<evidence type="ECO:0000256" key="7">
    <source>
        <dbReference type="SAM" id="Phobius"/>
    </source>
</evidence>
<keyword evidence="10" id="KW-1185">Reference proteome</keyword>
<dbReference type="PROSITE" id="PS50850">
    <property type="entry name" value="MFS"/>
    <property type="match status" value="1"/>
</dbReference>
<evidence type="ECO:0000256" key="6">
    <source>
        <dbReference type="ARBA" id="ARBA00023136"/>
    </source>
</evidence>
<dbReference type="GO" id="GO:0022857">
    <property type="term" value="F:transmembrane transporter activity"/>
    <property type="evidence" value="ECO:0007669"/>
    <property type="project" value="InterPro"/>
</dbReference>
<dbReference type="InterPro" id="IPR050189">
    <property type="entry name" value="MFS_Efflux_Transporters"/>
</dbReference>
<feature type="transmembrane region" description="Helical" evidence="7">
    <location>
        <begin position="70"/>
        <end position="90"/>
    </location>
</feature>
<sequence>MKRNILVLNLAAIFLWMSMYTYVPTLTSYATSLGATAAMIGAIGGAYGIMQIALRVPLGILSDKIGRDRLILLIGFVILVFAAVLFIVVHDVFWVMIARGVSGAAAAWWVVICSSYAKFNAEENQVKAQGMLNASSNGGKVVAALAGGLLAQAFGLHAPFYFALIAALVGLGCILLFQTPRESKKIVPPSGKELLSLLKNKDMMVFSILAIFGQILSFAFPSYFTSEAAKLLGADSSQLGMLMVVYFLFSAVSSLFVGTKAYKKLGGIKCLALCFLTGALTCIPAFYHMNLAVIYVMQAVSGIGYGIILGALAGFVIKSVTPKLRSTAMGAFQSIYAIGIFLGPVIVGNVMEVSTMDTAFWVVFALMLAATVLTVALIPKEYDKM</sequence>
<reference evidence="9 10" key="1">
    <citation type="submission" date="2015-04" db="EMBL/GenBank/DDBJ databases">
        <title>Draft genome sequence of bacteremic isolate Catabacter hongkongensis type strain HKU16T.</title>
        <authorList>
            <person name="Lau S.K."/>
            <person name="Teng J.L."/>
            <person name="Huang Y."/>
            <person name="Curreem S.O."/>
            <person name="Tsui S.K."/>
            <person name="Woo P.C."/>
        </authorList>
    </citation>
    <scope>NUCLEOTIDE SEQUENCE [LARGE SCALE GENOMIC DNA]</scope>
    <source>
        <strain evidence="9 10">HKU16</strain>
    </source>
</reference>
<dbReference type="EMBL" id="LAYJ01000112">
    <property type="protein sequence ID" value="KKI50115.1"/>
    <property type="molecule type" value="Genomic_DNA"/>
</dbReference>
<evidence type="ECO:0000313" key="10">
    <source>
        <dbReference type="Proteomes" id="UP000034076"/>
    </source>
</evidence>
<keyword evidence="2" id="KW-0813">Transport</keyword>
<feature type="transmembrane region" description="Helical" evidence="7">
    <location>
        <begin position="29"/>
        <end position="49"/>
    </location>
</feature>
<keyword evidence="6 7" id="KW-0472">Membrane</keyword>
<feature type="domain" description="Major facilitator superfamily (MFS) profile" evidence="8">
    <location>
        <begin position="4"/>
        <end position="382"/>
    </location>
</feature>
<keyword evidence="4 7" id="KW-0812">Transmembrane</keyword>
<dbReference type="RefSeq" id="WP_131924651.1">
    <property type="nucleotide sequence ID" value="NZ_LAYJ01000112.1"/>
</dbReference>
<gene>
    <name evidence="9" type="ORF">CHK_2178</name>
</gene>
<feature type="transmembrane region" description="Helical" evidence="7">
    <location>
        <begin position="203"/>
        <end position="224"/>
    </location>
</feature>
<keyword evidence="3" id="KW-1003">Cell membrane</keyword>
<dbReference type="Gene3D" id="1.20.1250.20">
    <property type="entry name" value="MFS general substrate transporter like domains"/>
    <property type="match status" value="1"/>
</dbReference>
<dbReference type="PANTHER" id="PTHR43124">
    <property type="entry name" value="PURINE EFFLUX PUMP PBUE"/>
    <property type="match status" value="1"/>
</dbReference>
<comment type="caution">
    <text evidence="9">The sequence shown here is derived from an EMBL/GenBank/DDBJ whole genome shotgun (WGS) entry which is preliminary data.</text>
</comment>
<feature type="transmembrane region" description="Helical" evidence="7">
    <location>
        <begin position="359"/>
        <end position="378"/>
    </location>
</feature>
<dbReference type="STRING" id="270498.CHK_2178"/>
<dbReference type="InterPro" id="IPR001958">
    <property type="entry name" value="Tet-R_TetA/multi-R_MdtG-like"/>
</dbReference>
<dbReference type="Proteomes" id="UP000034076">
    <property type="component" value="Unassembled WGS sequence"/>
</dbReference>
<dbReference type="PANTHER" id="PTHR43124:SF3">
    <property type="entry name" value="CHLORAMPHENICOL EFFLUX PUMP RV0191"/>
    <property type="match status" value="1"/>
</dbReference>
<comment type="subcellular location">
    <subcellularLocation>
        <location evidence="1">Cell membrane</location>
        <topology evidence="1">Multi-pass membrane protein</topology>
    </subcellularLocation>
</comment>
<proteinExistence type="predicted"/>
<evidence type="ECO:0000313" key="9">
    <source>
        <dbReference type="EMBL" id="KKI50115.1"/>
    </source>
</evidence>
<feature type="transmembrane region" description="Helical" evidence="7">
    <location>
        <begin position="270"/>
        <end position="287"/>
    </location>
</feature>
<protein>
    <submittedName>
        <fullName evidence="9">Putative transport protein</fullName>
    </submittedName>
</protein>
<feature type="transmembrane region" description="Helical" evidence="7">
    <location>
        <begin position="239"/>
        <end position="258"/>
    </location>
</feature>
<dbReference type="InterPro" id="IPR036259">
    <property type="entry name" value="MFS_trans_sf"/>
</dbReference>
<evidence type="ECO:0000259" key="8">
    <source>
        <dbReference type="PROSITE" id="PS50850"/>
    </source>
</evidence>
<dbReference type="GO" id="GO:0005886">
    <property type="term" value="C:plasma membrane"/>
    <property type="evidence" value="ECO:0007669"/>
    <property type="project" value="UniProtKB-SubCell"/>
</dbReference>
<dbReference type="SUPFAM" id="SSF103473">
    <property type="entry name" value="MFS general substrate transporter"/>
    <property type="match status" value="1"/>
</dbReference>
<name>A0A0M2NIN6_9FIRM</name>
<accession>A0A0M2NIN6</accession>